<feature type="non-terminal residue" evidence="1">
    <location>
        <position position="32"/>
    </location>
</feature>
<proteinExistence type="predicted"/>
<dbReference type="EMBL" id="MK072500">
    <property type="protein sequence ID" value="AYV86302.1"/>
    <property type="molecule type" value="Genomic_DNA"/>
</dbReference>
<accession>A0A3G5AGJ3</accession>
<gene>
    <name evidence="1" type="ORF">Solumvirus3_38</name>
</gene>
<protein>
    <submittedName>
        <fullName evidence="1">Uncharacterized protein</fullName>
    </submittedName>
</protein>
<organism evidence="1">
    <name type="scientific">Solumvirus sp</name>
    <dbReference type="NCBI Taxonomy" id="2487773"/>
    <lineage>
        <taxon>Viruses</taxon>
        <taxon>Pithoviruses</taxon>
    </lineage>
</organism>
<name>A0A3G5AGJ3_9VIRU</name>
<reference evidence="1" key="1">
    <citation type="submission" date="2018-10" db="EMBL/GenBank/DDBJ databases">
        <title>Hidden diversity of soil giant viruses.</title>
        <authorList>
            <person name="Schulz F."/>
            <person name="Alteio L."/>
            <person name="Goudeau D."/>
            <person name="Ryan E.M."/>
            <person name="Malmstrom R.R."/>
            <person name="Blanchard J."/>
            <person name="Woyke T."/>
        </authorList>
    </citation>
    <scope>NUCLEOTIDE SEQUENCE</scope>
    <source>
        <strain evidence="1">SMV1</strain>
    </source>
</reference>
<evidence type="ECO:0000313" key="1">
    <source>
        <dbReference type="EMBL" id="AYV86302.1"/>
    </source>
</evidence>
<sequence>MGVLREMDFYHVAEGEDDRNMFEKKDSWLFNM</sequence>